<accession>A0A378I4Q3</accession>
<dbReference type="InterPro" id="IPR009078">
    <property type="entry name" value="Ferritin-like_SF"/>
</dbReference>
<keyword evidence="3" id="KW-1185">Reference proteome</keyword>
<dbReference type="Proteomes" id="UP000254968">
    <property type="component" value="Unassembled WGS sequence"/>
</dbReference>
<dbReference type="Pfam" id="PF09537">
    <property type="entry name" value="DUF2383"/>
    <property type="match status" value="1"/>
</dbReference>
<dbReference type="InterPro" id="IPR019052">
    <property type="entry name" value="DUF2383"/>
</dbReference>
<dbReference type="SUPFAM" id="SSF47240">
    <property type="entry name" value="Ferritin-like"/>
    <property type="match status" value="1"/>
</dbReference>
<sequence>MTTMVGTQNEFHDALYALCELDYDAVKAYKAAIERLESKEYRKKLTGFMRDHIRHIENITSLLTMHQQKAPEGPDLKQYLTQGKVILANLLGDEAILKAMISNETDTNTAYERINKQVGKWPEAVAIVRQGLNDERRHKQWLEVTVKEYA</sequence>
<feature type="domain" description="DUF2383" evidence="1">
    <location>
        <begin position="13"/>
        <end position="115"/>
    </location>
</feature>
<dbReference type="OrthoDB" id="7166292at2"/>
<evidence type="ECO:0000313" key="3">
    <source>
        <dbReference type="Proteomes" id="UP000254968"/>
    </source>
</evidence>
<reference evidence="2 3" key="1">
    <citation type="submission" date="2018-06" db="EMBL/GenBank/DDBJ databases">
        <authorList>
            <consortium name="Pathogen Informatics"/>
            <person name="Doyle S."/>
        </authorList>
    </citation>
    <scope>NUCLEOTIDE SEQUENCE [LARGE SCALE GENOMIC DNA]</scope>
    <source>
        <strain evidence="2 3">NCTC13315</strain>
    </source>
</reference>
<name>A0A378I4Q3_9GAMM</name>
<dbReference type="CDD" id="cd00657">
    <property type="entry name" value="Ferritin_like"/>
    <property type="match status" value="1"/>
</dbReference>
<protein>
    <submittedName>
        <fullName evidence="2">Domain of uncharacterized function (DUF2383)</fullName>
    </submittedName>
</protein>
<evidence type="ECO:0000259" key="1">
    <source>
        <dbReference type="Pfam" id="PF09537"/>
    </source>
</evidence>
<dbReference type="Gene3D" id="1.20.1260.10">
    <property type="match status" value="1"/>
</dbReference>
<dbReference type="AlphaFoldDB" id="A0A378I4Q3"/>
<organism evidence="2 3">
    <name type="scientific">Legionella beliardensis</name>
    <dbReference type="NCBI Taxonomy" id="91822"/>
    <lineage>
        <taxon>Bacteria</taxon>
        <taxon>Pseudomonadati</taxon>
        <taxon>Pseudomonadota</taxon>
        <taxon>Gammaproteobacteria</taxon>
        <taxon>Legionellales</taxon>
        <taxon>Legionellaceae</taxon>
        <taxon>Legionella</taxon>
    </lineage>
</organism>
<dbReference type="RefSeq" id="WP_115303350.1">
    <property type="nucleotide sequence ID" value="NZ_CAAAHO010000002.1"/>
</dbReference>
<evidence type="ECO:0000313" key="2">
    <source>
        <dbReference type="EMBL" id="STX29676.1"/>
    </source>
</evidence>
<dbReference type="EMBL" id="UGNV01000001">
    <property type="protein sequence ID" value="STX29676.1"/>
    <property type="molecule type" value="Genomic_DNA"/>
</dbReference>
<proteinExistence type="predicted"/>
<dbReference type="InterPro" id="IPR012347">
    <property type="entry name" value="Ferritin-like"/>
</dbReference>
<gene>
    <name evidence="2" type="ORF">NCTC13315_02228</name>
</gene>